<comment type="caution">
    <text evidence="14">The sequence shown here is derived from an EMBL/GenBank/DDBJ whole genome shotgun (WGS) entry which is preliminary data.</text>
</comment>
<dbReference type="GO" id="GO:0003677">
    <property type="term" value="F:DNA binding"/>
    <property type="evidence" value="ECO:0007669"/>
    <property type="project" value="UniProtKB-UniRule"/>
</dbReference>
<feature type="domain" description="DNA polymerase III beta sliding clamp N-terminal" evidence="11">
    <location>
        <begin position="1"/>
        <end position="120"/>
    </location>
</feature>
<keyword evidence="5 10" id="KW-0808">Transferase</keyword>
<evidence type="ECO:0000256" key="1">
    <source>
        <dbReference type="ARBA" id="ARBA00004496"/>
    </source>
</evidence>
<dbReference type="InterPro" id="IPR046938">
    <property type="entry name" value="DNA_clamp_sf"/>
</dbReference>
<protein>
    <recommendedName>
        <fullName evidence="3 10">Beta sliding clamp</fullName>
    </recommendedName>
</protein>
<reference evidence="14 15" key="1">
    <citation type="submission" date="2019-10" db="EMBL/GenBank/DDBJ databases">
        <title>Genome sequence of Phaeocystidibacter marisrubri JCM30614 (type strain).</title>
        <authorList>
            <person name="Bowman J.P."/>
        </authorList>
    </citation>
    <scope>NUCLEOTIDE SEQUENCE [LARGE SCALE GENOMIC DNA]</scope>
    <source>
        <strain evidence="14 15">JCM 30614</strain>
    </source>
</reference>
<dbReference type="InterPro" id="IPR022635">
    <property type="entry name" value="DNA_polIII_beta_C"/>
</dbReference>
<dbReference type="OrthoDB" id="8421503at2"/>
<evidence type="ECO:0000256" key="6">
    <source>
        <dbReference type="ARBA" id="ARBA00022695"/>
    </source>
</evidence>
<keyword evidence="9" id="KW-0238">DNA-binding</keyword>
<keyword evidence="4 10" id="KW-0963">Cytoplasm</keyword>
<dbReference type="Gene3D" id="3.70.10.10">
    <property type="match status" value="1"/>
</dbReference>
<evidence type="ECO:0000259" key="11">
    <source>
        <dbReference type="Pfam" id="PF00712"/>
    </source>
</evidence>
<comment type="similarity">
    <text evidence="2 10">Belongs to the beta sliding clamp family.</text>
</comment>
<comment type="subunit">
    <text evidence="10">Forms a ring-shaped head-to-tail homodimer around DNA.</text>
</comment>
<dbReference type="CDD" id="cd00140">
    <property type="entry name" value="beta_clamp"/>
    <property type="match status" value="1"/>
</dbReference>
<dbReference type="EMBL" id="WBVQ01000001">
    <property type="protein sequence ID" value="KAB2816996.1"/>
    <property type="molecule type" value="Genomic_DNA"/>
</dbReference>
<dbReference type="PANTHER" id="PTHR30478">
    <property type="entry name" value="DNA POLYMERASE III SUBUNIT BETA"/>
    <property type="match status" value="1"/>
</dbReference>
<evidence type="ECO:0000313" key="14">
    <source>
        <dbReference type="EMBL" id="KAB2816996.1"/>
    </source>
</evidence>
<dbReference type="Proteomes" id="UP000484164">
    <property type="component" value="Unassembled WGS sequence"/>
</dbReference>
<dbReference type="SMART" id="SM00480">
    <property type="entry name" value="POL3Bc"/>
    <property type="match status" value="1"/>
</dbReference>
<dbReference type="PIRSF" id="PIRSF000804">
    <property type="entry name" value="DNA_pol_III_b"/>
    <property type="match status" value="1"/>
</dbReference>
<evidence type="ECO:0000256" key="4">
    <source>
        <dbReference type="ARBA" id="ARBA00022490"/>
    </source>
</evidence>
<evidence type="ECO:0000256" key="9">
    <source>
        <dbReference type="ARBA" id="ARBA00023125"/>
    </source>
</evidence>
<comment type="function">
    <text evidence="10">Confers DNA tethering and processivity to DNA polymerases and other proteins. Acts as a clamp, forming a ring around DNA (a reaction catalyzed by the clamp-loading complex) which diffuses in an ATP-independent manner freely and bidirectionally along dsDNA. Initially characterized for its ability to contact the catalytic subunit of DNA polymerase III (Pol III), a complex, multichain enzyme responsible for most of the replicative synthesis in bacteria; Pol III exhibits 3'-5' exonuclease proofreading activity. The beta chain is required for initiation of replication as well as for processivity of DNA replication.</text>
</comment>
<evidence type="ECO:0000256" key="3">
    <source>
        <dbReference type="ARBA" id="ARBA00021035"/>
    </source>
</evidence>
<accession>A0A6L3ZG33</accession>
<dbReference type="GO" id="GO:0009360">
    <property type="term" value="C:DNA polymerase III complex"/>
    <property type="evidence" value="ECO:0007669"/>
    <property type="project" value="InterPro"/>
</dbReference>
<dbReference type="RefSeq" id="WP_151691568.1">
    <property type="nucleotide sequence ID" value="NZ_BMGX01000002.1"/>
</dbReference>
<dbReference type="InterPro" id="IPR022634">
    <property type="entry name" value="DNA_polIII_beta_N"/>
</dbReference>
<name>A0A6L3ZG33_9FLAO</name>
<evidence type="ECO:0000256" key="5">
    <source>
        <dbReference type="ARBA" id="ARBA00022679"/>
    </source>
</evidence>
<dbReference type="Gene3D" id="3.10.150.10">
    <property type="entry name" value="DNA Polymerase III, subunit A, domain 2"/>
    <property type="match status" value="1"/>
</dbReference>
<evidence type="ECO:0000313" key="15">
    <source>
        <dbReference type="Proteomes" id="UP000484164"/>
    </source>
</evidence>
<keyword evidence="6 10" id="KW-0548">Nucleotidyltransferase</keyword>
<dbReference type="NCBIfam" id="TIGR00663">
    <property type="entry name" value="dnan"/>
    <property type="match status" value="1"/>
</dbReference>
<evidence type="ECO:0000256" key="8">
    <source>
        <dbReference type="ARBA" id="ARBA00022932"/>
    </source>
</evidence>
<dbReference type="InterPro" id="IPR001001">
    <property type="entry name" value="DNA_polIII_beta"/>
</dbReference>
<dbReference type="GO" id="GO:0006271">
    <property type="term" value="P:DNA strand elongation involved in DNA replication"/>
    <property type="evidence" value="ECO:0007669"/>
    <property type="project" value="TreeGrafter"/>
</dbReference>
<keyword evidence="15" id="KW-1185">Reference proteome</keyword>
<evidence type="ECO:0000256" key="10">
    <source>
        <dbReference type="PIRNR" id="PIRNR000804"/>
    </source>
</evidence>
<keyword evidence="7 10" id="KW-0235">DNA replication</keyword>
<dbReference type="Pfam" id="PF02767">
    <property type="entry name" value="DNA_pol3_beta_2"/>
    <property type="match status" value="1"/>
</dbReference>
<dbReference type="GO" id="GO:0003887">
    <property type="term" value="F:DNA-directed DNA polymerase activity"/>
    <property type="evidence" value="ECO:0007669"/>
    <property type="project" value="UniProtKB-UniRule"/>
</dbReference>
<dbReference type="SUPFAM" id="SSF55979">
    <property type="entry name" value="DNA clamp"/>
    <property type="match status" value="3"/>
</dbReference>
<dbReference type="PANTHER" id="PTHR30478:SF0">
    <property type="entry name" value="BETA SLIDING CLAMP"/>
    <property type="match status" value="1"/>
</dbReference>
<sequence length="373" mass="41114">MKFIVSSGTLLRELQAIGGVINNNNTLPILDNFLFELSENSLKVSASDLETTMSTKLAVETESEGLAAVPAKILLDTLKTFPEQPLTFVLDEKSHSVEVSSDFGKYSLAFVDGDEFPQLPELEDASEASIPGEVLATAISKTIFAAGNDDLRPVMSGVFFQFASDSLTFVATDAHKLVRYRRTDLNTPNTAEFIMPRKPLNLLRSSLSSTDGDVKIHYNETNARFEYDNIIMTCRLIDGKYPNYEAVIPKDNPNRMLIDRSGFLGSVKRVSIFSNKTTHQIRLKIAGAELTISAEDLDFSNKAVERLTCDYDGSDMEIGFNSRFLTEMLNNLESDAVRVELSAPNRAGLLIPADGTDEGEDLLMLVMPVMLNA</sequence>
<dbReference type="Pfam" id="PF00712">
    <property type="entry name" value="DNA_pol3_beta"/>
    <property type="match status" value="1"/>
</dbReference>
<feature type="domain" description="DNA polymerase III beta sliding clamp central" evidence="12">
    <location>
        <begin position="130"/>
        <end position="243"/>
    </location>
</feature>
<evidence type="ECO:0000259" key="13">
    <source>
        <dbReference type="Pfam" id="PF02768"/>
    </source>
</evidence>
<evidence type="ECO:0000256" key="2">
    <source>
        <dbReference type="ARBA" id="ARBA00010752"/>
    </source>
</evidence>
<dbReference type="Pfam" id="PF02768">
    <property type="entry name" value="DNA_pol3_beta_3"/>
    <property type="match status" value="1"/>
</dbReference>
<proteinExistence type="inferred from homology"/>
<dbReference type="AlphaFoldDB" id="A0A6L3ZG33"/>
<gene>
    <name evidence="14" type="primary">dnaN</name>
    <name evidence="14" type="ORF">F8C82_00970</name>
</gene>
<evidence type="ECO:0000259" key="12">
    <source>
        <dbReference type="Pfam" id="PF02767"/>
    </source>
</evidence>
<organism evidence="14 15">
    <name type="scientific">Phaeocystidibacter marisrubri</name>
    <dbReference type="NCBI Taxonomy" id="1577780"/>
    <lineage>
        <taxon>Bacteria</taxon>
        <taxon>Pseudomonadati</taxon>
        <taxon>Bacteroidota</taxon>
        <taxon>Flavobacteriia</taxon>
        <taxon>Flavobacteriales</taxon>
        <taxon>Phaeocystidibacteraceae</taxon>
        <taxon>Phaeocystidibacter</taxon>
    </lineage>
</organism>
<keyword evidence="8 10" id="KW-0239">DNA-directed DNA polymerase</keyword>
<dbReference type="GO" id="GO:0008408">
    <property type="term" value="F:3'-5' exonuclease activity"/>
    <property type="evidence" value="ECO:0007669"/>
    <property type="project" value="InterPro"/>
</dbReference>
<comment type="subcellular location">
    <subcellularLocation>
        <location evidence="1 10">Cytoplasm</location>
    </subcellularLocation>
</comment>
<evidence type="ECO:0000256" key="7">
    <source>
        <dbReference type="ARBA" id="ARBA00022705"/>
    </source>
</evidence>
<dbReference type="InterPro" id="IPR022637">
    <property type="entry name" value="DNA_polIII_beta_cen"/>
</dbReference>
<dbReference type="GO" id="GO:0005737">
    <property type="term" value="C:cytoplasm"/>
    <property type="evidence" value="ECO:0007669"/>
    <property type="project" value="UniProtKB-SubCell"/>
</dbReference>
<feature type="domain" description="DNA polymerase III beta sliding clamp C-terminal" evidence="13">
    <location>
        <begin position="247"/>
        <end position="353"/>
    </location>
</feature>